<comment type="caution">
    <text evidence="3">The sequence shown here is derived from an EMBL/GenBank/DDBJ whole genome shotgun (WGS) entry which is preliminary data.</text>
</comment>
<dbReference type="InterPro" id="IPR037126">
    <property type="entry name" value="PdaC/RsiV-like_sf"/>
</dbReference>
<dbReference type="Proteomes" id="UP000547058">
    <property type="component" value="Unassembled WGS sequence"/>
</dbReference>
<feature type="chain" id="PRO_5031574793" evidence="1">
    <location>
        <begin position="26"/>
        <end position="291"/>
    </location>
</feature>
<protein>
    <submittedName>
        <fullName evidence="3">DUF3298 domain-containing protein</fullName>
    </submittedName>
</protein>
<dbReference type="Pfam" id="PF11738">
    <property type="entry name" value="DUF3298"/>
    <property type="match status" value="1"/>
</dbReference>
<organism evidence="3 4">
    <name type="scientific">Stenotrophomonas tumulicola</name>
    <dbReference type="NCBI Taxonomy" id="1685415"/>
    <lineage>
        <taxon>Bacteria</taxon>
        <taxon>Pseudomonadati</taxon>
        <taxon>Pseudomonadota</taxon>
        <taxon>Gammaproteobacteria</taxon>
        <taxon>Lysobacterales</taxon>
        <taxon>Lysobacteraceae</taxon>
        <taxon>Stenotrophomonas</taxon>
    </lineage>
</organism>
<feature type="domain" description="DUF3298" evidence="2">
    <location>
        <begin position="183"/>
        <end position="272"/>
    </location>
</feature>
<keyword evidence="1" id="KW-0732">Signal</keyword>
<evidence type="ECO:0000313" key="3">
    <source>
        <dbReference type="EMBL" id="MBA8682593.1"/>
    </source>
</evidence>
<gene>
    <name evidence="3" type="ORF">H4O11_12355</name>
</gene>
<dbReference type="InterPro" id="IPR021729">
    <property type="entry name" value="DUF3298"/>
</dbReference>
<name>A0A7W3FN59_9GAMM</name>
<feature type="signal peptide" evidence="1">
    <location>
        <begin position="1"/>
        <end position="25"/>
    </location>
</feature>
<accession>A0A7W3FN59</accession>
<keyword evidence="4" id="KW-1185">Reference proteome</keyword>
<evidence type="ECO:0000313" key="4">
    <source>
        <dbReference type="Proteomes" id="UP000547058"/>
    </source>
</evidence>
<dbReference type="AlphaFoldDB" id="A0A7W3FN59"/>
<dbReference type="Gene3D" id="3.30.565.40">
    <property type="entry name" value="Fervidobacterium nodosum Rt17-B1 like"/>
    <property type="match status" value="1"/>
</dbReference>
<dbReference type="RefSeq" id="WP_182339720.1">
    <property type="nucleotide sequence ID" value="NZ_JACGXS010000005.1"/>
</dbReference>
<dbReference type="PROSITE" id="PS51257">
    <property type="entry name" value="PROKAR_LIPOPROTEIN"/>
    <property type="match status" value="1"/>
</dbReference>
<dbReference type="EMBL" id="JACGXS010000005">
    <property type="protein sequence ID" value="MBA8682593.1"/>
    <property type="molecule type" value="Genomic_DNA"/>
</dbReference>
<proteinExistence type="predicted"/>
<evidence type="ECO:0000259" key="2">
    <source>
        <dbReference type="Pfam" id="PF11738"/>
    </source>
</evidence>
<sequence length="291" mass="30727">MKPLVRQPALAATVLGLALGTGLLAGCGRQGDPAGEVQAPVAAPAADSAQPPAQGEDAAADAPVVLGDVIETGPQAVVGISYAPGLDRYPGLAKALQQYADASRHDLQQALDGLGNDKPSMPYELSLAFEKQLETAELVVVRAEGSRYTGGAHGEPLVARFVWLPPQQQMLTADHLVPDPQGWKAISEYVADQLRERAATRLSSEDMEPAVLQESLRSASRMIAEGTGGKVDNFRQFEPLTDAAGKVTALRFVFPPYQVGPYSDGTQTADVPAAVLAPHLAPEYTELFIHD</sequence>
<evidence type="ECO:0000256" key="1">
    <source>
        <dbReference type="SAM" id="SignalP"/>
    </source>
</evidence>
<reference evidence="3 4" key="1">
    <citation type="submission" date="2020-08" db="EMBL/GenBank/DDBJ databases">
        <title>Stenotrophomonas tumulicola JCM 30961.</title>
        <authorList>
            <person name="Deng Y."/>
        </authorList>
    </citation>
    <scope>NUCLEOTIDE SEQUENCE [LARGE SCALE GENOMIC DNA]</scope>
    <source>
        <strain evidence="3 4">JCM 30961</strain>
    </source>
</reference>
<dbReference type="Gene3D" id="3.90.640.20">
    <property type="entry name" value="Heat-shock cognate protein, ATPase"/>
    <property type="match status" value="1"/>
</dbReference>